<reference evidence="17 18" key="1">
    <citation type="submission" date="2018-09" db="EMBL/GenBank/DDBJ databases">
        <authorList>
            <person name="Wang Z."/>
        </authorList>
    </citation>
    <scope>NUCLEOTIDE SEQUENCE [LARGE SCALE GENOMIC DNA]</scope>
    <source>
        <strain evidence="17 18">ALS 81</strain>
    </source>
</reference>
<dbReference type="PANTHER" id="PTHR43185:SF1">
    <property type="entry name" value="FE(2+) TRANSPORTER FEOB"/>
    <property type="match status" value="1"/>
</dbReference>
<feature type="transmembrane region" description="Helical" evidence="15">
    <location>
        <begin position="506"/>
        <end position="524"/>
    </location>
</feature>
<dbReference type="Pfam" id="PF07664">
    <property type="entry name" value="FeoB_C"/>
    <property type="match status" value="1"/>
</dbReference>
<gene>
    <name evidence="17" type="primary">feoB</name>
    <name evidence="17" type="ORF">DBZ36_05075</name>
</gene>
<feature type="transmembrane region" description="Helical" evidence="15">
    <location>
        <begin position="345"/>
        <end position="368"/>
    </location>
</feature>
<evidence type="ECO:0000259" key="16">
    <source>
        <dbReference type="PROSITE" id="PS51711"/>
    </source>
</evidence>
<keyword evidence="8 15" id="KW-0408">Iron</keyword>
<evidence type="ECO:0000256" key="14">
    <source>
        <dbReference type="PIRSR" id="PIRSR603373-2"/>
    </source>
</evidence>
<feature type="binding site" evidence="14">
    <location>
        <position position="22"/>
    </location>
    <ligand>
        <name>Mg(2+)</name>
        <dbReference type="ChEBI" id="CHEBI:18420"/>
        <label>1</label>
    </ligand>
</feature>
<dbReference type="CDD" id="cd01879">
    <property type="entry name" value="FeoB"/>
    <property type="match status" value="1"/>
</dbReference>
<evidence type="ECO:0000256" key="1">
    <source>
        <dbReference type="ARBA" id="ARBA00004651"/>
    </source>
</evidence>
<evidence type="ECO:0000256" key="12">
    <source>
        <dbReference type="NCBIfam" id="TIGR00437"/>
    </source>
</evidence>
<keyword evidence="18" id="KW-1185">Reference proteome</keyword>
<dbReference type="Gene3D" id="1.10.287.1770">
    <property type="match status" value="1"/>
</dbReference>
<feature type="binding site" evidence="13">
    <location>
        <begin position="147"/>
        <end position="149"/>
    </location>
    <ligand>
        <name>GTP</name>
        <dbReference type="ChEBI" id="CHEBI:37565"/>
        <label>1</label>
    </ligand>
</feature>
<dbReference type="InterPro" id="IPR030389">
    <property type="entry name" value="G_FEOB_dom"/>
</dbReference>
<dbReference type="Pfam" id="PF02421">
    <property type="entry name" value="FeoB_N"/>
    <property type="match status" value="1"/>
</dbReference>
<dbReference type="NCBIfam" id="TIGR00437">
    <property type="entry name" value="feoB"/>
    <property type="match status" value="1"/>
</dbReference>
<evidence type="ECO:0000256" key="3">
    <source>
        <dbReference type="ARBA" id="ARBA00022475"/>
    </source>
</evidence>
<evidence type="ECO:0000256" key="4">
    <source>
        <dbReference type="ARBA" id="ARBA00022496"/>
    </source>
</evidence>
<dbReference type="GO" id="GO:0046872">
    <property type="term" value="F:metal ion binding"/>
    <property type="evidence" value="ECO:0007669"/>
    <property type="project" value="UniProtKB-KW"/>
</dbReference>
<feature type="transmembrane region" description="Helical" evidence="15">
    <location>
        <begin position="660"/>
        <end position="681"/>
    </location>
</feature>
<name>A0A420EGP4_9ALTE</name>
<dbReference type="InterPro" id="IPR027417">
    <property type="entry name" value="P-loop_NTPase"/>
</dbReference>
<dbReference type="GO" id="GO:0015093">
    <property type="term" value="F:ferrous iron transmembrane transporter activity"/>
    <property type="evidence" value="ECO:0007669"/>
    <property type="project" value="UniProtKB-UniRule"/>
</dbReference>
<evidence type="ECO:0000256" key="5">
    <source>
        <dbReference type="ARBA" id="ARBA00022692"/>
    </source>
</evidence>
<evidence type="ECO:0000256" key="10">
    <source>
        <dbReference type="ARBA" id="ARBA00023134"/>
    </source>
</evidence>
<comment type="caution">
    <text evidence="17">The sequence shown here is derived from an EMBL/GenBank/DDBJ whole genome shotgun (WGS) entry which is preliminary data.</text>
</comment>
<feature type="transmembrane region" description="Helical" evidence="15">
    <location>
        <begin position="722"/>
        <end position="741"/>
    </location>
</feature>
<sequence length="751" mass="82153">MMRIVTVGNPNSGKTTLFNALSGSRQRVGNFSGVTVDKKSATINVNHTQCELVDLPGIYNLHPQEQEGSVDEQVAADYLRQGNIDLVINVVDAATIERSLYLTLQLRELGLPVLLVLNKMDSAKVSLLDIKLKQLGVPLGVEVAAISATDPLQVADFKHGLVDHVSRANIECLHIDYSADVEAFIQQWSTIAQVQDIRARCLALIDGESTALADLSPQQRQQLQTSLSPQKQDQFDLEIADCRYSFIYTITQACVRKKGQLAHDLSERLDTIFLNKWLGIPLFFAMMYAMFMFAINGGAIFIDFFDIAAGTIFVDGVRELGDSIGLPQWTQVVLSDGFGSGIQTVATFIPVILFLYLYLALMESSGYLARAAFVVDRLMQKLGLPGKAFVPMLMGFGCTVPAIMATRVLDKQRERKLTSAMSPFMSCGARLPVYALFAAAFFPQSGQNLVFILYVVGILAAVFTGMVLKHTLLPGKTQDSILELPDWQIPRLKNVMILTYQKVKGFIFGAGKTIVVVVAILSILNNISFQSEGLKSDNSNSILSQASQLVTPLFSPMGIENDNWQATVGIVTGIFAKEAVVGTLNSLYSPSVDEHEEWTYLGRSQEAIESIVENTFDMDFSDPLGIAVDVADTSSEAATINEVEESTLTRLQSSFTQASAFSYLLFILMYLPCAAAMGALVKEHGRPWASFIALWSTGLAYASAVLFYQLSQINTQPLQASLISAVVIGMTLSVIIALKIYSRRSYDLASA</sequence>
<dbReference type="Pfam" id="PF07670">
    <property type="entry name" value="Gate"/>
    <property type="match status" value="2"/>
</dbReference>
<accession>A0A420EGP4</accession>
<protein>
    <recommendedName>
        <fullName evidence="12 15">Ferrous iron transport protein B</fullName>
    </recommendedName>
</protein>
<feature type="binding site" evidence="13">
    <location>
        <begin position="33"/>
        <end position="37"/>
    </location>
    <ligand>
        <name>GTP</name>
        <dbReference type="ChEBI" id="CHEBI:37565"/>
        <label>1</label>
    </ligand>
</feature>
<dbReference type="RefSeq" id="WP_120353839.1">
    <property type="nucleotide sequence ID" value="NZ_RAQO01000004.1"/>
</dbReference>
<feature type="transmembrane region" description="Helical" evidence="15">
    <location>
        <begin position="448"/>
        <end position="468"/>
    </location>
</feature>
<keyword evidence="7 15" id="KW-1133">Transmembrane helix</keyword>
<dbReference type="AlphaFoldDB" id="A0A420EGP4"/>
<keyword evidence="14" id="KW-0460">Magnesium</keyword>
<keyword evidence="9" id="KW-0406">Ion transport</keyword>
<dbReference type="EMBL" id="RAQO01000004">
    <property type="protein sequence ID" value="RKF19834.1"/>
    <property type="molecule type" value="Genomic_DNA"/>
</dbReference>
<feature type="domain" description="FeoB-type G" evidence="16">
    <location>
        <begin position="1"/>
        <end position="167"/>
    </location>
</feature>
<keyword evidence="3" id="KW-1003">Cell membrane</keyword>
<dbReference type="NCBIfam" id="TIGR00231">
    <property type="entry name" value="small_GTP"/>
    <property type="match status" value="1"/>
</dbReference>
<feature type="transmembrane region" description="Helical" evidence="15">
    <location>
        <begin position="388"/>
        <end position="409"/>
    </location>
</feature>
<organism evidence="17 18">
    <name type="scientific">Alginatibacterium sediminis</name>
    <dbReference type="NCBI Taxonomy" id="2164068"/>
    <lineage>
        <taxon>Bacteria</taxon>
        <taxon>Pseudomonadati</taxon>
        <taxon>Pseudomonadota</taxon>
        <taxon>Gammaproteobacteria</taxon>
        <taxon>Alteromonadales</taxon>
        <taxon>Alteromonadaceae</taxon>
        <taxon>Alginatibacterium</taxon>
    </lineage>
</organism>
<dbReference type="InterPro" id="IPR050860">
    <property type="entry name" value="FeoB_GTPase"/>
</dbReference>
<feature type="binding site" evidence="13">
    <location>
        <begin position="8"/>
        <end position="15"/>
    </location>
    <ligand>
        <name>GTP</name>
        <dbReference type="ChEBI" id="CHEBI:37565"/>
        <label>1</label>
    </ligand>
</feature>
<dbReference type="InterPro" id="IPR011642">
    <property type="entry name" value="Gate_dom"/>
</dbReference>
<feature type="binding site" evidence="14">
    <location>
        <position position="19"/>
    </location>
    <ligand>
        <name>Mg(2+)</name>
        <dbReference type="ChEBI" id="CHEBI:18420"/>
        <label>2</label>
    </ligand>
</feature>
<keyword evidence="14" id="KW-0479">Metal-binding</keyword>
<dbReference type="InterPro" id="IPR011640">
    <property type="entry name" value="Fe2_transport_prot_B_C"/>
</dbReference>
<evidence type="ECO:0000256" key="15">
    <source>
        <dbReference type="RuleBase" id="RU362098"/>
    </source>
</evidence>
<dbReference type="GO" id="GO:0005886">
    <property type="term" value="C:plasma membrane"/>
    <property type="evidence" value="ECO:0007669"/>
    <property type="project" value="UniProtKB-SubCell"/>
</dbReference>
<comment type="similarity">
    <text evidence="15">Belongs to the TRAFAC class TrmE-Era-EngA-EngB-Septin-like GTPase superfamily. FeoB GTPase (TC 9.A.8) family.</text>
</comment>
<dbReference type="NCBIfam" id="NF007105">
    <property type="entry name" value="PRK09554.1"/>
    <property type="match status" value="1"/>
</dbReference>
<dbReference type="PANTHER" id="PTHR43185">
    <property type="entry name" value="FERROUS IRON TRANSPORT PROTEIN B"/>
    <property type="match status" value="1"/>
</dbReference>
<evidence type="ECO:0000256" key="2">
    <source>
        <dbReference type="ARBA" id="ARBA00022448"/>
    </source>
</evidence>
<keyword evidence="11 15" id="KW-0472">Membrane</keyword>
<feature type="transmembrane region" description="Helical" evidence="15">
    <location>
        <begin position="688"/>
        <end position="710"/>
    </location>
</feature>
<feature type="transmembrane region" description="Helical" evidence="15">
    <location>
        <begin position="277"/>
        <end position="302"/>
    </location>
</feature>
<keyword evidence="4 15" id="KW-0410">Iron transport</keyword>
<keyword evidence="6 13" id="KW-0547">Nucleotide-binding</keyword>
<evidence type="ECO:0000256" key="9">
    <source>
        <dbReference type="ARBA" id="ARBA00023065"/>
    </source>
</evidence>
<dbReference type="GO" id="GO:0005525">
    <property type="term" value="F:GTP binding"/>
    <property type="evidence" value="ECO:0007669"/>
    <property type="project" value="UniProtKB-KW"/>
</dbReference>
<dbReference type="Proteomes" id="UP000286482">
    <property type="component" value="Unassembled WGS sequence"/>
</dbReference>
<dbReference type="OrthoDB" id="9809127at2"/>
<feature type="binding site" evidence="13">
    <location>
        <begin position="54"/>
        <end position="57"/>
    </location>
    <ligand>
        <name>GTP</name>
        <dbReference type="ChEBI" id="CHEBI:37565"/>
        <label>1</label>
    </ligand>
</feature>
<dbReference type="SUPFAM" id="SSF52540">
    <property type="entry name" value="P-loop containing nucleoside triphosphate hydrolases"/>
    <property type="match status" value="1"/>
</dbReference>
<dbReference type="InterPro" id="IPR005225">
    <property type="entry name" value="Small_GTP-bd"/>
</dbReference>
<evidence type="ECO:0000256" key="8">
    <source>
        <dbReference type="ARBA" id="ARBA00023004"/>
    </source>
</evidence>
<keyword evidence="5 15" id="KW-0812">Transmembrane</keyword>
<evidence type="ECO:0000313" key="17">
    <source>
        <dbReference type="EMBL" id="RKF19834.1"/>
    </source>
</evidence>
<feature type="binding site" evidence="14">
    <location>
        <position position="20"/>
    </location>
    <ligand>
        <name>Mg(2+)</name>
        <dbReference type="ChEBI" id="CHEBI:18420"/>
        <label>2</label>
    </ligand>
</feature>
<evidence type="ECO:0000313" key="18">
    <source>
        <dbReference type="Proteomes" id="UP000286482"/>
    </source>
</evidence>
<proteinExistence type="inferred from homology"/>
<comment type="subcellular location">
    <subcellularLocation>
        <location evidence="15">Cell inner membrane</location>
        <topology evidence="15">Multi-pass membrane protein</topology>
    </subcellularLocation>
    <subcellularLocation>
        <location evidence="1">Cell membrane</location>
        <topology evidence="1">Multi-pass membrane protein</topology>
    </subcellularLocation>
</comment>
<feature type="binding site" evidence="13">
    <location>
        <begin position="118"/>
        <end position="121"/>
    </location>
    <ligand>
        <name>GTP</name>
        <dbReference type="ChEBI" id="CHEBI:37565"/>
        <label>1</label>
    </ligand>
</feature>
<evidence type="ECO:0000256" key="11">
    <source>
        <dbReference type="ARBA" id="ARBA00023136"/>
    </source>
</evidence>
<dbReference type="PROSITE" id="PS51711">
    <property type="entry name" value="G_FEOB"/>
    <property type="match status" value="1"/>
</dbReference>
<dbReference type="InterPro" id="IPR003373">
    <property type="entry name" value="Fe2_transport_prot-B"/>
</dbReference>
<evidence type="ECO:0000256" key="13">
    <source>
        <dbReference type="PIRSR" id="PIRSR603373-1"/>
    </source>
</evidence>
<keyword evidence="2 15" id="KW-0813">Transport</keyword>
<evidence type="ECO:0000256" key="6">
    <source>
        <dbReference type="ARBA" id="ARBA00022741"/>
    </source>
</evidence>
<evidence type="ECO:0000256" key="7">
    <source>
        <dbReference type="ARBA" id="ARBA00022989"/>
    </source>
</evidence>
<feature type="binding site" evidence="14">
    <location>
        <position position="23"/>
    </location>
    <ligand>
        <name>Mg(2+)</name>
        <dbReference type="ChEBI" id="CHEBI:18420"/>
        <label>2</label>
    </ligand>
</feature>
<feature type="transmembrane region" description="Helical" evidence="15">
    <location>
        <begin position="421"/>
        <end position="442"/>
    </location>
</feature>
<comment type="function">
    <text evidence="15">Probable transporter of a GTP-driven Fe(2+) uptake system.</text>
</comment>
<keyword evidence="10 13" id="KW-0342">GTP-binding</keyword>
<dbReference type="Gene3D" id="3.40.50.300">
    <property type="entry name" value="P-loop containing nucleotide triphosphate hydrolases"/>
    <property type="match status" value="1"/>
</dbReference>